<proteinExistence type="predicted"/>
<evidence type="ECO:0000313" key="4">
    <source>
        <dbReference type="Proteomes" id="UP000612680"/>
    </source>
</evidence>
<gene>
    <name evidence="3" type="ORF">HWI92_03700</name>
</gene>
<sequence>MKKLLFLLLIFLSGAAHAHVGSSGVQMQAQAGPYQVLVSVLPPDVIPGTASISVFVETGKASRMTARPIYFKSGGKGAPSADALEVVPGQPGQFKGIVWFMEGGSSSVQIHMEGDQGSAELIVPMMAVSTAQRGMPQGLGLGLSILGLLLFLLIITTIGASVSDALLPAGASLSAAQKRKRWMNMGIAAVVCTLVLYGGSSWWNSWAEEYSQYMYRPLQGTSRIRLTNNQRIFELEIDTTDWQARNRGSMLSTLIPDHGKLMHTFLIRIPAMDAFAHVHPERKDSTTFQSVLPGLPAGKYLVYADIVRYSGFAETITDTLLIPERKDTTAVAPLPSSAEDAFVITNPIDAREKGGPADNFVICGKPGSKTVFQDGSYVVWEGQGNEALEAGKPYQLKFAIFNPDGSACLPEPYLGMLGHAAVVRTDGSVYIHLHPAGSFPMAAGQLFKNRLADTTKVMKRPVPAVFRDSVDRYLSRLAAMSVPVREEFLMTEMGMYDTSDASMSGMNHTNLISFPYSFPKEGSYRLFLQVKRNDRVLTGAFDVKVRGTDGVL</sequence>
<reference evidence="3 4" key="1">
    <citation type="submission" date="2020-06" db="EMBL/GenBank/DDBJ databases">
        <title>Dyadobacter sandarakinus sp. nov., isolated from the soil of the Arctic Yellow River Station.</title>
        <authorList>
            <person name="Zhang Y."/>
            <person name="Peng F."/>
        </authorList>
    </citation>
    <scope>NUCLEOTIDE SEQUENCE [LARGE SCALE GENOMIC DNA]</scope>
    <source>
        <strain evidence="3 4">Q3-56</strain>
    </source>
</reference>
<accession>A0ABX7I1Y3</accession>
<feature type="transmembrane region" description="Helical" evidence="1">
    <location>
        <begin position="182"/>
        <end position="203"/>
    </location>
</feature>
<keyword evidence="1" id="KW-1133">Transmembrane helix</keyword>
<evidence type="ECO:0000256" key="1">
    <source>
        <dbReference type="SAM" id="Phobius"/>
    </source>
</evidence>
<keyword evidence="1" id="KW-0812">Transmembrane</keyword>
<feature type="chain" id="PRO_5047191684" evidence="2">
    <location>
        <begin position="19"/>
        <end position="552"/>
    </location>
</feature>
<evidence type="ECO:0000256" key="2">
    <source>
        <dbReference type="SAM" id="SignalP"/>
    </source>
</evidence>
<feature type="transmembrane region" description="Helical" evidence="1">
    <location>
        <begin position="139"/>
        <end position="162"/>
    </location>
</feature>
<keyword evidence="4" id="KW-1185">Reference proteome</keyword>
<name>A0ABX7I1Y3_9BACT</name>
<organism evidence="3 4">
    <name type="scientific">Dyadobacter sandarakinus</name>
    <dbReference type="NCBI Taxonomy" id="2747268"/>
    <lineage>
        <taxon>Bacteria</taxon>
        <taxon>Pseudomonadati</taxon>
        <taxon>Bacteroidota</taxon>
        <taxon>Cytophagia</taxon>
        <taxon>Cytophagales</taxon>
        <taxon>Spirosomataceae</taxon>
        <taxon>Dyadobacter</taxon>
    </lineage>
</organism>
<evidence type="ECO:0000313" key="3">
    <source>
        <dbReference type="EMBL" id="QRR00079.1"/>
    </source>
</evidence>
<feature type="signal peptide" evidence="2">
    <location>
        <begin position="1"/>
        <end position="18"/>
    </location>
</feature>
<dbReference type="EMBL" id="CP056775">
    <property type="protein sequence ID" value="QRR00079.1"/>
    <property type="molecule type" value="Genomic_DNA"/>
</dbReference>
<keyword evidence="1" id="KW-0472">Membrane</keyword>
<dbReference type="Proteomes" id="UP000612680">
    <property type="component" value="Chromosome"/>
</dbReference>
<protein>
    <submittedName>
        <fullName evidence="3">Uncharacterized protein</fullName>
    </submittedName>
</protein>
<keyword evidence="2" id="KW-0732">Signal</keyword>
<dbReference type="RefSeq" id="WP_204660839.1">
    <property type="nucleotide sequence ID" value="NZ_CP056775.1"/>
</dbReference>